<dbReference type="EMBL" id="UYSU01032954">
    <property type="protein sequence ID" value="VDL91055.1"/>
    <property type="molecule type" value="Genomic_DNA"/>
</dbReference>
<dbReference type="Proteomes" id="UP000275846">
    <property type="component" value="Unassembled WGS sequence"/>
</dbReference>
<gene>
    <name evidence="2" type="ORF">SSLN_LOCUS4670</name>
</gene>
<organism evidence="4">
    <name type="scientific">Schistocephalus solidus</name>
    <name type="common">Tapeworm</name>
    <dbReference type="NCBI Taxonomy" id="70667"/>
    <lineage>
        <taxon>Eukaryota</taxon>
        <taxon>Metazoa</taxon>
        <taxon>Spiralia</taxon>
        <taxon>Lophotrochozoa</taxon>
        <taxon>Platyhelminthes</taxon>
        <taxon>Cestoda</taxon>
        <taxon>Eucestoda</taxon>
        <taxon>Diphyllobothriidea</taxon>
        <taxon>Diphyllobothriidae</taxon>
        <taxon>Schistocephalus</taxon>
    </lineage>
</organism>
<evidence type="ECO:0000313" key="4">
    <source>
        <dbReference type="WBParaSite" id="SSLN_0000482501-mRNA-1"/>
    </source>
</evidence>
<dbReference type="WBParaSite" id="SSLN_0000482501-mRNA-1">
    <property type="protein sequence ID" value="SSLN_0000482501-mRNA-1"/>
    <property type="gene ID" value="SSLN_0000482501"/>
</dbReference>
<reference evidence="4" key="1">
    <citation type="submission" date="2016-06" db="UniProtKB">
        <authorList>
            <consortium name="WormBaseParasite"/>
        </authorList>
    </citation>
    <scope>IDENTIFICATION</scope>
</reference>
<evidence type="ECO:0000256" key="1">
    <source>
        <dbReference type="SAM" id="MobiDB-lite"/>
    </source>
</evidence>
<dbReference type="OrthoDB" id="10030815at2759"/>
<sequence>MTALSAAGPQQPTNDTVPHLRGPKFPTVISTYALPPIPSSDEALIRIYEDLYAILATVPKASKLIVFANFNAQIETEYVAWRGLLGPHGLGSCNDNHPLLR</sequence>
<evidence type="ECO:0000313" key="2">
    <source>
        <dbReference type="EMBL" id="VDL91055.1"/>
    </source>
</evidence>
<proteinExistence type="predicted"/>
<reference evidence="2 3" key="2">
    <citation type="submission" date="2018-11" db="EMBL/GenBank/DDBJ databases">
        <authorList>
            <consortium name="Pathogen Informatics"/>
        </authorList>
    </citation>
    <scope>NUCLEOTIDE SEQUENCE [LARGE SCALE GENOMIC DNA]</scope>
    <source>
        <strain evidence="2 3">NST_G2</strain>
    </source>
</reference>
<evidence type="ECO:0000313" key="3">
    <source>
        <dbReference type="Proteomes" id="UP000275846"/>
    </source>
</evidence>
<name>A0A183SKC2_SCHSO</name>
<feature type="region of interest" description="Disordered" evidence="1">
    <location>
        <begin position="1"/>
        <end position="22"/>
    </location>
</feature>
<keyword evidence="3" id="KW-1185">Reference proteome</keyword>
<protein>
    <submittedName>
        <fullName evidence="2 4">Uncharacterized protein</fullName>
    </submittedName>
</protein>
<accession>A0A183SKC2</accession>
<dbReference type="AlphaFoldDB" id="A0A183SKC2"/>